<feature type="region of interest" description="Disordered" evidence="1">
    <location>
        <begin position="1"/>
        <end position="21"/>
    </location>
</feature>
<reference evidence="2 3" key="1">
    <citation type="journal article" date="2019" name="Commun. Biol.">
        <title>The bagworm genome reveals a unique fibroin gene that provides high tensile strength.</title>
        <authorList>
            <person name="Kono N."/>
            <person name="Nakamura H."/>
            <person name="Ohtoshi R."/>
            <person name="Tomita M."/>
            <person name="Numata K."/>
            <person name="Arakawa K."/>
        </authorList>
    </citation>
    <scope>NUCLEOTIDE SEQUENCE [LARGE SCALE GENOMIC DNA]</scope>
</reference>
<evidence type="ECO:0000313" key="3">
    <source>
        <dbReference type="Proteomes" id="UP000299102"/>
    </source>
</evidence>
<comment type="caution">
    <text evidence="2">The sequence shown here is derived from an EMBL/GenBank/DDBJ whole genome shotgun (WGS) entry which is preliminary data.</text>
</comment>
<accession>A0A4C1WK40</accession>
<dbReference type="AlphaFoldDB" id="A0A4C1WK40"/>
<feature type="compositionally biased region" description="Basic and acidic residues" evidence="1">
    <location>
        <begin position="1"/>
        <end position="12"/>
    </location>
</feature>
<gene>
    <name evidence="2" type="ORF">EVAR_96217_1</name>
</gene>
<organism evidence="2 3">
    <name type="scientific">Eumeta variegata</name>
    <name type="common">Bagworm moth</name>
    <name type="synonym">Eumeta japonica</name>
    <dbReference type="NCBI Taxonomy" id="151549"/>
    <lineage>
        <taxon>Eukaryota</taxon>
        <taxon>Metazoa</taxon>
        <taxon>Ecdysozoa</taxon>
        <taxon>Arthropoda</taxon>
        <taxon>Hexapoda</taxon>
        <taxon>Insecta</taxon>
        <taxon>Pterygota</taxon>
        <taxon>Neoptera</taxon>
        <taxon>Endopterygota</taxon>
        <taxon>Lepidoptera</taxon>
        <taxon>Glossata</taxon>
        <taxon>Ditrysia</taxon>
        <taxon>Tineoidea</taxon>
        <taxon>Psychidae</taxon>
        <taxon>Oiketicinae</taxon>
        <taxon>Eumeta</taxon>
    </lineage>
</organism>
<proteinExistence type="predicted"/>
<protein>
    <submittedName>
        <fullName evidence="2">Uncharacterized protein</fullName>
    </submittedName>
</protein>
<name>A0A4C1WK40_EUMVA</name>
<dbReference type="EMBL" id="BGZK01000585">
    <property type="protein sequence ID" value="GBP51621.1"/>
    <property type="molecule type" value="Genomic_DNA"/>
</dbReference>
<dbReference type="Proteomes" id="UP000299102">
    <property type="component" value="Unassembled WGS sequence"/>
</dbReference>
<sequence>MTPPKDVHRPENDAAGGRPRTYCGPHNTIISDFHRSLPNGPAQTHLERTRIIASPRYRHRIGDDAVSCSDPRSTRLWANYCVVEMLWPDKCTTNVSSKTAASSNAPRHTTEFDAPEVAEKCSCSRNLKAVRGRSRAARWAVAVGVDPCGGVSRDELTAASIFGRRYRTTRTTLENYAFARRHDNEGNSVPSWREIPAIIRETYREAISCNHRLEKWGDLNCYEEEIHNQMHTAYVKTKRLRSVRRLVLPHANALSSLPAYSTRRRRGRPKPNVS</sequence>
<evidence type="ECO:0000256" key="1">
    <source>
        <dbReference type="SAM" id="MobiDB-lite"/>
    </source>
</evidence>
<evidence type="ECO:0000313" key="2">
    <source>
        <dbReference type="EMBL" id="GBP51621.1"/>
    </source>
</evidence>
<keyword evidence="3" id="KW-1185">Reference proteome</keyword>